<sequence>MLLLTLVVGIVGLPVPAWTPKTSDERFPCETCPCGCSSAEYCWDRCCCFTDTEKLAWAVRNSVTPPAFLVSRVVDQLYLADETCCGKPSHSLASGQPSSSSCSVSRQSACCSSASKQCGGKDLQKDNSLEDDTPKVRVVLLDKALECRGITTAFVLFKSVWVLEPSQDFTPQHPRIVAWFTHQDEALLSRSDPPDSPVPWVLFS</sequence>
<dbReference type="KEGG" id="rml:FF011L_31780"/>
<reference evidence="1 2" key="1">
    <citation type="submission" date="2019-02" db="EMBL/GenBank/DDBJ databases">
        <title>Deep-cultivation of Planctomycetes and their phenomic and genomic characterization uncovers novel biology.</title>
        <authorList>
            <person name="Wiegand S."/>
            <person name="Jogler M."/>
            <person name="Boedeker C."/>
            <person name="Pinto D."/>
            <person name="Vollmers J."/>
            <person name="Rivas-Marin E."/>
            <person name="Kohn T."/>
            <person name="Peeters S.H."/>
            <person name="Heuer A."/>
            <person name="Rast P."/>
            <person name="Oberbeckmann S."/>
            <person name="Bunk B."/>
            <person name="Jeske O."/>
            <person name="Meyerdierks A."/>
            <person name="Storesund J.E."/>
            <person name="Kallscheuer N."/>
            <person name="Luecker S."/>
            <person name="Lage O.M."/>
            <person name="Pohl T."/>
            <person name="Merkel B.J."/>
            <person name="Hornburger P."/>
            <person name="Mueller R.-W."/>
            <person name="Bruemmer F."/>
            <person name="Labrenz M."/>
            <person name="Spormann A.M."/>
            <person name="Op den Camp H."/>
            <person name="Overmann J."/>
            <person name="Amann R."/>
            <person name="Jetten M.S.M."/>
            <person name="Mascher T."/>
            <person name="Medema M.H."/>
            <person name="Devos D.P."/>
            <person name="Kaster A.-K."/>
            <person name="Ovreas L."/>
            <person name="Rohde M."/>
            <person name="Galperin M.Y."/>
            <person name="Jogler C."/>
        </authorList>
    </citation>
    <scope>NUCLEOTIDE SEQUENCE [LARGE SCALE GENOMIC DNA]</scope>
    <source>
        <strain evidence="1 2">FF011L</strain>
    </source>
</reference>
<evidence type="ECO:0000313" key="1">
    <source>
        <dbReference type="EMBL" id="QDS94399.1"/>
    </source>
</evidence>
<keyword evidence="2" id="KW-1185">Reference proteome</keyword>
<proteinExistence type="predicted"/>
<dbReference type="Proteomes" id="UP000320672">
    <property type="component" value="Chromosome"/>
</dbReference>
<protein>
    <submittedName>
        <fullName evidence="1">Uncharacterized protein</fullName>
    </submittedName>
</protein>
<name>A0A517MHP5_9BACT</name>
<accession>A0A517MHP5</accession>
<dbReference type="EMBL" id="CP036262">
    <property type="protein sequence ID" value="QDS94399.1"/>
    <property type="molecule type" value="Genomic_DNA"/>
</dbReference>
<dbReference type="AlphaFoldDB" id="A0A517MHP5"/>
<evidence type="ECO:0000313" key="2">
    <source>
        <dbReference type="Proteomes" id="UP000320672"/>
    </source>
</evidence>
<gene>
    <name evidence="1" type="ORF">FF011L_31780</name>
</gene>
<organism evidence="1 2">
    <name type="scientific">Roseimaritima multifibrata</name>
    <dbReference type="NCBI Taxonomy" id="1930274"/>
    <lineage>
        <taxon>Bacteria</taxon>
        <taxon>Pseudomonadati</taxon>
        <taxon>Planctomycetota</taxon>
        <taxon>Planctomycetia</taxon>
        <taxon>Pirellulales</taxon>
        <taxon>Pirellulaceae</taxon>
        <taxon>Roseimaritima</taxon>
    </lineage>
</organism>